<accession>A0A6L2J8M1</accession>
<proteinExistence type="predicted"/>
<keyword evidence="1" id="KW-0548">Nucleotidyltransferase</keyword>
<sequence>MSLRISWLVISKKNTASTSGSGPLSSNTIANLRSDLKAITTRSGVSYDRLPIPPPYSSLPKVVERISEVTKDTVQPSIENIQPSVVQTHVPIDEPIVSPKLKPTIHYPSRANKQKLREKDDVLSLKFVEIFRNLHFNLSFTYALLHMPKFDLMFKSLLNNKEKLFDLATTPVNENCSAVILKKLPEKLGDPDKFLIPSITFKVGQTSKYSYNNAELINRIDVVVVACEEYVQEVLGFLEIPKSGNPTLTSEPIITSSSPSFTLFKGSDFILEEIETFLRTSDELSNLDDDYYNTEGDILYLENLLNEDPSSNLPPVKNEDLKQVVATMTKPSIEEPPKLNLKDLRLICNMRF</sequence>
<reference evidence="1" key="1">
    <citation type="journal article" date="2019" name="Sci. Rep.">
        <title>Draft genome of Tanacetum cinerariifolium, the natural source of mosquito coil.</title>
        <authorList>
            <person name="Yamashiro T."/>
            <person name="Shiraishi A."/>
            <person name="Satake H."/>
            <person name="Nakayama K."/>
        </authorList>
    </citation>
    <scope>NUCLEOTIDE SEQUENCE</scope>
</reference>
<dbReference type="EMBL" id="BKCJ010000404">
    <property type="protein sequence ID" value="GEU32887.1"/>
    <property type="molecule type" value="Genomic_DNA"/>
</dbReference>
<protein>
    <submittedName>
        <fullName evidence="1">Reverse transcriptase domain-containing protein</fullName>
    </submittedName>
</protein>
<comment type="caution">
    <text evidence="1">The sequence shown here is derived from an EMBL/GenBank/DDBJ whole genome shotgun (WGS) entry which is preliminary data.</text>
</comment>
<evidence type="ECO:0000313" key="1">
    <source>
        <dbReference type="EMBL" id="GEU32887.1"/>
    </source>
</evidence>
<gene>
    <name evidence="1" type="ORF">Tci_004865</name>
</gene>
<keyword evidence="1" id="KW-0808">Transferase</keyword>
<dbReference type="GO" id="GO:0003964">
    <property type="term" value="F:RNA-directed DNA polymerase activity"/>
    <property type="evidence" value="ECO:0007669"/>
    <property type="project" value="UniProtKB-KW"/>
</dbReference>
<name>A0A6L2J8M1_TANCI</name>
<dbReference type="AlphaFoldDB" id="A0A6L2J8M1"/>
<organism evidence="1">
    <name type="scientific">Tanacetum cinerariifolium</name>
    <name type="common">Dalmatian daisy</name>
    <name type="synonym">Chrysanthemum cinerariifolium</name>
    <dbReference type="NCBI Taxonomy" id="118510"/>
    <lineage>
        <taxon>Eukaryota</taxon>
        <taxon>Viridiplantae</taxon>
        <taxon>Streptophyta</taxon>
        <taxon>Embryophyta</taxon>
        <taxon>Tracheophyta</taxon>
        <taxon>Spermatophyta</taxon>
        <taxon>Magnoliopsida</taxon>
        <taxon>eudicotyledons</taxon>
        <taxon>Gunneridae</taxon>
        <taxon>Pentapetalae</taxon>
        <taxon>asterids</taxon>
        <taxon>campanulids</taxon>
        <taxon>Asterales</taxon>
        <taxon>Asteraceae</taxon>
        <taxon>Asteroideae</taxon>
        <taxon>Anthemideae</taxon>
        <taxon>Anthemidinae</taxon>
        <taxon>Tanacetum</taxon>
    </lineage>
</organism>
<keyword evidence="1" id="KW-0695">RNA-directed DNA polymerase</keyword>